<dbReference type="Gene3D" id="1.10.357.50">
    <property type="match status" value="1"/>
</dbReference>
<evidence type="ECO:0000313" key="5">
    <source>
        <dbReference type="EMBL" id="KAF2422840.1"/>
    </source>
</evidence>
<dbReference type="GO" id="GO:0000145">
    <property type="term" value="C:exocyst"/>
    <property type="evidence" value="ECO:0007669"/>
    <property type="project" value="InterPro"/>
</dbReference>
<dbReference type="Proteomes" id="UP000800235">
    <property type="component" value="Unassembled WGS sequence"/>
</dbReference>
<dbReference type="AlphaFoldDB" id="A0A9P4NIC4"/>
<dbReference type="OrthoDB" id="190098at2759"/>
<dbReference type="InterPro" id="IPR010326">
    <property type="entry name" value="EXOC3/Sec6"/>
</dbReference>
<dbReference type="GO" id="GO:0000149">
    <property type="term" value="F:SNARE binding"/>
    <property type="evidence" value="ECO:0007669"/>
    <property type="project" value="TreeGrafter"/>
</dbReference>
<dbReference type="Pfam" id="PF06046">
    <property type="entry name" value="Sec6"/>
    <property type="match status" value="1"/>
</dbReference>
<dbReference type="FunFam" id="1.10.357.50:FF:000006">
    <property type="entry name" value="Exocyst complex component sec6"/>
    <property type="match status" value="1"/>
</dbReference>
<evidence type="ECO:0000256" key="3">
    <source>
        <dbReference type="ARBA" id="ARBA00022483"/>
    </source>
</evidence>
<sequence>MDSEGSVKLTELLRNPDDLDKILALKSEFTRKKTGVDSQLRLGLQEQLSVTQSGMGSITTGQRTTDLIKAEMQKIDKLCAEAQNMIRDFPHINTVAQTHRNFAQVEDMRRSIEEFDARLEAVDEMLREDDLELESQNNLLTIHFELSKLRDIKADVMNQVQEAGEAGEELVNNLPLHKGTTLSGYFEKLSEVVDIFDDHVGQACMCLLDLLIRGNDGLITRLALVIHEEEKNDRKARALQDAQQEYKELASRFKSITTGKREIRGYKEKFLQAIEIKCAVQFDETNEKFEEEPEKLDKQTRWFFNDLNAVKEGMVRLMPKRWKIFQTYVAIYHKQMHDWLIARIEDPNLRPPQLLAIVNWSDKYYHKTQKLGIPPDWLKPHVIDDRAGDMVREYRSLIIKAVDEWMDRMAKTDTQFFMSRDENATDNDENGYFRTKTLADMWRMLREQLEVAKSSERPDIVEGVVDAMFRALTSRQRMWEQLATSELQRYSDPNVSNEGIQTLQDWLIAIANDQIACIDDGDGEEDSLGYLTRFSNSILPLVPSEYTSKAFSQIEMLKEGYIDLSTHCLTVFAKLIITVDFRPLTAEFFSKDWYSKKGMAQAISTFDDYLNDYSLVLHPSLRDILAETLSDELLIAYLSCIRNKGVKVRRSDVPTFEQKVRDDVESVFNFFGSGNFDGFDAIRNTWRVVEMFVNLLAVGKGEIPEVYAAFKGEWWDLGMGWVEGCLRARDDFDRSLLNAVKGRAAEVEVKRGVDTIMGKVK</sequence>
<keyword evidence="6" id="KW-1185">Reference proteome</keyword>
<evidence type="ECO:0000256" key="4">
    <source>
        <dbReference type="SAM" id="Coils"/>
    </source>
</evidence>
<comment type="similarity">
    <text evidence="1">Belongs to the SEC6 family.</text>
</comment>
<evidence type="ECO:0000256" key="1">
    <source>
        <dbReference type="ARBA" id="ARBA00009447"/>
    </source>
</evidence>
<dbReference type="Gene3D" id="1.10.357.70">
    <property type="entry name" value="Exocyst complex component Sec6, C-terminal domain"/>
    <property type="match status" value="1"/>
</dbReference>
<comment type="caution">
    <text evidence="5">The sequence shown here is derived from an EMBL/GenBank/DDBJ whole genome shotgun (WGS) entry which is preliminary data.</text>
</comment>
<gene>
    <name evidence="5" type="ORF">EJ08DRAFT_672691</name>
</gene>
<dbReference type="GO" id="GO:0006887">
    <property type="term" value="P:exocytosis"/>
    <property type="evidence" value="ECO:0007669"/>
    <property type="project" value="UniProtKB-KW"/>
</dbReference>
<protein>
    <submittedName>
        <fullName evidence="5">Exocyst complex component Sec6</fullName>
    </submittedName>
</protein>
<feature type="coiled-coil region" evidence="4">
    <location>
        <begin position="68"/>
        <end position="125"/>
    </location>
</feature>
<dbReference type="PANTHER" id="PTHR21292:SF1">
    <property type="entry name" value="EXOCYST COMPLEX COMPONENT 3"/>
    <property type="match status" value="1"/>
</dbReference>
<dbReference type="GO" id="GO:0051601">
    <property type="term" value="P:exocyst localization"/>
    <property type="evidence" value="ECO:0007669"/>
    <property type="project" value="TreeGrafter"/>
</dbReference>
<keyword evidence="3" id="KW-0268">Exocytosis</keyword>
<keyword evidence="2" id="KW-0813">Transport</keyword>
<dbReference type="InterPro" id="IPR042532">
    <property type="entry name" value="EXOC3/Sec6_C"/>
</dbReference>
<evidence type="ECO:0000313" key="6">
    <source>
        <dbReference type="Proteomes" id="UP000800235"/>
    </source>
</evidence>
<keyword evidence="4" id="KW-0175">Coiled coil</keyword>
<evidence type="ECO:0000256" key="2">
    <source>
        <dbReference type="ARBA" id="ARBA00022448"/>
    </source>
</evidence>
<dbReference type="PANTHER" id="PTHR21292">
    <property type="entry name" value="EXOCYST COMPLEX COMPONENT SEC6-RELATED"/>
    <property type="match status" value="1"/>
</dbReference>
<proteinExistence type="inferred from homology"/>
<dbReference type="EMBL" id="MU007087">
    <property type="protein sequence ID" value="KAF2422840.1"/>
    <property type="molecule type" value="Genomic_DNA"/>
</dbReference>
<name>A0A9P4NIC4_9PEZI</name>
<accession>A0A9P4NIC4</accession>
<reference evidence="5" key="1">
    <citation type="journal article" date="2020" name="Stud. Mycol.">
        <title>101 Dothideomycetes genomes: a test case for predicting lifestyles and emergence of pathogens.</title>
        <authorList>
            <person name="Haridas S."/>
            <person name="Albert R."/>
            <person name="Binder M."/>
            <person name="Bloem J."/>
            <person name="Labutti K."/>
            <person name="Salamov A."/>
            <person name="Andreopoulos B."/>
            <person name="Baker S."/>
            <person name="Barry K."/>
            <person name="Bills G."/>
            <person name="Bluhm B."/>
            <person name="Cannon C."/>
            <person name="Castanera R."/>
            <person name="Culley D."/>
            <person name="Daum C."/>
            <person name="Ezra D."/>
            <person name="Gonzalez J."/>
            <person name="Henrissat B."/>
            <person name="Kuo A."/>
            <person name="Liang C."/>
            <person name="Lipzen A."/>
            <person name="Lutzoni F."/>
            <person name="Magnuson J."/>
            <person name="Mondo S."/>
            <person name="Nolan M."/>
            <person name="Ohm R."/>
            <person name="Pangilinan J."/>
            <person name="Park H.-J."/>
            <person name="Ramirez L."/>
            <person name="Alfaro M."/>
            <person name="Sun H."/>
            <person name="Tritt A."/>
            <person name="Yoshinaga Y."/>
            <person name="Zwiers L.-H."/>
            <person name="Turgeon B."/>
            <person name="Goodwin S."/>
            <person name="Spatafora J."/>
            <person name="Crous P."/>
            <person name="Grigoriev I."/>
        </authorList>
    </citation>
    <scope>NUCLEOTIDE SEQUENCE</scope>
    <source>
        <strain evidence="5">CBS 130266</strain>
    </source>
</reference>
<organism evidence="5 6">
    <name type="scientific">Tothia fuscella</name>
    <dbReference type="NCBI Taxonomy" id="1048955"/>
    <lineage>
        <taxon>Eukaryota</taxon>
        <taxon>Fungi</taxon>
        <taxon>Dikarya</taxon>
        <taxon>Ascomycota</taxon>
        <taxon>Pezizomycotina</taxon>
        <taxon>Dothideomycetes</taxon>
        <taxon>Pleosporomycetidae</taxon>
        <taxon>Venturiales</taxon>
        <taxon>Cylindrosympodiaceae</taxon>
        <taxon>Tothia</taxon>
    </lineage>
</organism>
<feature type="coiled-coil region" evidence="4">
    <location>
        <begin position="225"/>
        <end position="252"/>
    </location>
</feature>